<dbReference type="EMBL" id="BAABAS010000020">
    <property type="protein sequence ID" value="GAA4238073.1"/>
    <property type="molecule type" value="Genomic_DNA"/>
</dbReference>
<dbReference type="InterPro" id="IPR040754">
    <property type="entry name" value="PreAtp-grasp"/>
</dbReference>
<protein>
    <recommendedName>
        <fullName evidence="2">ATP-grasp domain-containing protein</fullName>
    </recommendedName>
</protein>
<dbReference type="InterPro" id="IPR041356">
    <property type="entry name" value="PGM1_C"/>
</dbReference>
<keyword evidence="1" id="KW-0547">Nucleotide-binding</keyword>
<dbReference type="InterPro" id="IPR011761">
    <property type="entry name" value="ATP-grasp"/>
</dbReference>
<dbReference type="Proteomes" id="UP001501710">
    <property type="component" value="Unassembled WGS sequence"/>
</dbReference>
<evidence type="ECO:0000313" key="3">
    <source>
        <dbReference type="EMBL" id="GAA4238073.1"/>
    </source>
</evidence>
<organism evidence="3 4">
    <name type="scientific">Actinomadura meridiana</name>
    <dbReference type="NCBI Taxonomy" id="559626"/>
    <lineage>
        <taxon>Bacteria</taxon>
        <taxon>Bacillati</taxon>
        <taxon>Actinomycetota</taxon>
        <taxon>Actinomycetes</taxon>
        <taxon>Streptosporangiales</taxon>
        <taxon>Thermomonosporaceae</taxon>
        <taxon>Actinomadura</taxon>
    </lineage>
</organism>
<proteinExistence type="predicted"/>
<name>A0ABP8CEH4_9ACTN</name>
<evidence type="ECO:0000259" key="2">
    <source>
        <dbReference type="PROSITE" id="PS50975"/>
    </source>
</evidence>
<dbReference type="Pfam" id="PF18604">
    <property type="entry name" value="PreAtp-grasp"/>
    <property type="match status" value="1"/>
</dbReference>
<comment type="caution">
    <text evidence="3">The sequence shown here is derived from an EMBL/GenBank/DDBJ whole genome shotgun (WGS) entry which is preliminary data.</text>
</comment>
<dbReference type="SUPFAM" id="SSF56059">
    <property type="entry name" value="Glutathione synthetase ATP-binding domain-like"/>
    <property type="match status" value="1"/>
</dbReference>
<sequence length="471" mass="50322">MRILIGNHIDPSIRERGDMRAWTQRLFWFAQPGDVLVLCCDPDPQFAEYALTHTGVPPAAVTVLTAPPGAYGDRLLDPASLTAPTFVEQVRRALGPGGTDAVQEVFALWPSAAVARLASELGVADRFPGAAFFAQGGGEIGNNKSNFRALAAAADVPIMPGRVCRSRAEAIEATGALLAAAPSQAIVVKQAHNGAGVGNELVLGPGQDGVEAGDRRVGHVGARHLYRLHPGSDAIAAYWAQRWSWASNHDRWPVVIEEFADDADTVYSEHYAADTGTRPTEMGRLLYVGRRLSHQVVPLDGVDDRVRTALLDGGTRLAEAYRAVGYRGYLSADALVLPGGQVVFTEVNAQVSGSLHIYRQIAHGIVGVSAEPRRQVVEFHVPPTWAVPDFTAFLTALRELGLAYEPATRTGVIVSMPALPLAPGAAAQFVFCIAYDPAEGYAGMFDRLDARFKAVPADTYDAADHVGTTSR</sequence>
<gene>
    <name evidence="3" type="ORF">GCM10022254_52440</name>
</gene>
<reference evidence="4" key="1">
    <citation type="journal article" date="2019" name="Int. J. Syst. Evol. Microbiol.">
        <title>The Global Catalogue of Microorganisms (GCM) 10K type strain sequencing project: providing services to taxonomists for standard genome sequencing and annotation.</title>
        <authorList>
            <consortium name="The Broad Institute Genomics Platform"/>
            <consortium name="The Broad Institute Genome Sequencing Center for Infectious Disease"/>
            <person name="Wu L."/>
            <person name="Ma J."/>
        </authorList>
    </citation>
    <scope>NUCLEOTIDE SEQUENCE [LARGE SCALE GENOMIC DNA]</scope>
    <source>
        <strain evidence="4">JCM 17440</strain>
    </source>
</reference>
<keyword evidence="1" id="KW-0067">ATP-binding</keyword>
<accession>A0ABP8CEH4</accession>
<keyword evidence="4" id="KW-1185">Reference proteome</keyword>
<dbReference type="RefSeq" id="WP_344901346.1">
    <property type="nucleotide sequence ID" value="NZ_BAABAS010000020.1"/>
</dbReference>
<evidence type="ECO:0000313" key="4">
    <source>
        <dbReference type="Proteomes" id="UP001501710"/>
    </source>
</evidence>
<feature type="domain" description="ATP-grasp" evidence="2">
    <location>
        <begin position="148"/>
        <end position="376"/>
    </location>
</feature>
<evidence type="ECO:0000256" key="1">
    <source>
        <dbReference type="PROSITE-ProRule" id="PRU00409"/>
    </source>
</evidence>
<dbReference type="Gene3D" id="3.30.470.20">
    <property type="entry name" value="ATP-grasp fold, B domain"/>
    <property type="match status" value="1"/>
</dbReference>
<dbReference type="Pfam" id="PF18105">
    <property type="entry name" value="PGM1_C"/>
    <property type="match status" value="1"/>
</dbReference>
<dbReference type="PROSITE" id="PS50975">
    <property type="entry name" value="ATP_GRASP"/>
    <property type="match status" value="1"/>
</dbReference>